<comment type="caution">
    <text evidence="1">The sequence shown here is derived from an EMBL/GenBank/DDBJ whole genome shotgun (WGS) entry which is preliminary data.</text>
</comment>
<protein>
    <submittedName>
        <fullName evidence="1">Uncharacterized protein</fullName>
    </submittedName>
</protein>
<dbReference type="EMBL" id="JARZFX010000005">
    <property type="protein sequence ID" value="MEC5424284.1"/>
    <property type="molecule type" value="Genomic_DNA"/>
</dbReference>
<accession>A0ABU6KHF3</accession>
<name>A0ABU6KHF3_9BACI</name>
<organism evidence="1 2">
    <name type="scientific">Virgibacillus tibetensis</name>
    <dbReference type="NCBI Taxonomy" id="3042313"/>
    <lineage>
        <taxon>Bacteria</taxon>
        <taxon>Bacillati</taxon>
        <taxon>Bacillota</taxon>
        <taxon>Bacilli</taxon>
        <taxon>Bacillales</taxon>
        <taxon>Bacillaceae</taxon>
        <taxon>Virgibacillus</taxon>
    </lineage>
</organism>
<evidence type="ECO:0000313" key="1">
    <source>
        <dbReference type="EMBL" id="MEC5424284.1"/>
    </source>
</evidence>
<sequence length="143" mass="16703">MNNNVVEYSVDNKNSWMPESMDELITKALETVECKPIIKYGTGENQEYDNKVVYLDDNGETLTGYLAYQDVIFHERGVDGNIEVYKDIFITSEGEHKVFYTTIERTYDSYSKTNRSRINRIFPAFQTLSLNETEELIWDLSLK</sequence>
<keyword evidence="2" id="KW-1185">Reference proteome</keyword>
<reference evidence="1 2" key="1">
    <citation type="journal article" date="2024" name="Int. J. Syst. Evol. Microbiol.">
        <title>Virgibacillus tibetensis sp. nov., isolated from salt lake on the Tibetan Plateau of China.</title>
        <authorList>
            <person name="Phurbu D."/>
            <person name="Liu Z.-X."/>
            <person name="Wang R."/>
            <person name="Zheng Y.-Y."/>
            <person name="Liu H.-C."/>
            <person name="Zhou Y.-G."/>
            <person name="Yu Y.-J."/>
            <person name="Li A.-H."/>
        </authorList>
    </citation>
    <scope>NUCLEOTIDE SEQUENCE [LARGE SCALE GENOMIC DNA]</scope>
    <source>
        <strain evidence="1 2">C22-A2</strain>
    </source>
</reference>
<proteinExistence type="predicted"/>
<dbReference type="Proteomes" id="UP001335737">
    <property type="component" value="Unassembled WGS sequence"/>
</dbReference>
<dbReference type="RefSeq" id="WP_327607850.1">
    <property type="nucleotide sequence ID" value="NZ_JARZFX010000005.1"/>
</dbReference>
<gene>
    <name evidence="1" type="ORF">QGM71_12355</name>
</gene>
<evidence type="ECO:0000313" key="2">
    <source>
        <dbReference type="Proteomes" id="UP001335737"/>
    </source>
</evidence>